<gene>
    <name evidence="1" type="ORF">N8M53_11755</name>
</gene>
<sequence>MIMVTVFYDSMCPLCVKEMRKLSRWDTQGALQLVDIHQADFSIRFPDIDPSAANRILHAQDSGGQIVYGLDATYVAWRAVNKGYWVKWLRWPGIAWVADKLYLFFAQHRYRISALLTGQARCQQCQLK</sequence>
<dbReference type="AlphaFoldDB" id="A0AA47LR75"/>
<dbReference type="InterPro" id="IPR007263">
    <property type="entry name" value="DCC1-like"/>
</dbReference>
<dbReference type="GO" id="GO:0015035">
    <property type="term" value="F:protein-disulfide reductase activity"/>
    <property type="evidence" value="ECO:0007669"/>
    <property type="project" value="InterPro"/>
</dbReference>
<dbReference type="PANTHER" id="PTHR34290:SF2">
    <property type="entry name" value="OS04G0668800 PROTEIN"/>
    <property type="match status" value="1"/>
</dbReference>
<dbReference type="PANTHER" id="PTHR34290">
    <property type="entry name" value="SI:CH73-390P7.2"/>
    <property type="match status" value="1"/>
</dbReference>
<evidence type="ECO:0000313" key="1">
    <source>
        <dbReference type="EMBL" id="WBA08464.1"/>
    </source>
</evidence>
<dbReference type="Proteomes" id="UP001164748">
    <property type="component" value="Chromosome"/>
</dbReference>
<accession>A0AA47LR75</accession>
<protein>
    <submittedName>
        <fullName evidence="1">DUF393 domain-containing protein</fullName>
    </submittedName>
</protein>
<proteinExistence type="predicted"/>
<evidence type="ECO:0000313" key="2">
    <source>
        <dbReference type="Proteomes" id="UP001164748"/>
    </source>
</evidence>
<dbReference type="Pfam" id="PF04134">
    <property type="entry name" value="DCC1-like"/>
    <property type="match status" value="1"/>
</dbReference>
<name>A0AA47LR75_9GAMM</name>
<dbReference type="EMBL" id="CP114588">
    <property type="protein sequence ID" value="WBA08464.1"/>
    <property type="molecule type" value="Genomic_DNA"/>
</dbReference>
<organism evidence="1 2">
    <name type="scientific">Salinivibrio kushneri</name>
    <dbReference type="NCBI Taxonomy" id="1908198"/>
    <lineage>
        <taxon>Bacteria</taxon>
        <taxon>Pseudomonadati</taxon>
        <taxon>Pseudomonadota</taxon>
        <taxon>Gammaproteobacteria</taxon>
        <taxon>Vibrionales</taxon>
        <taxon>Vibrionaceae</taxon>
        <taxon>Salinivibrio</taxon>
    </lineage>
</organism>
<dbReference type="InterPro" id="IPR044691">
    <property type="entry name" value="DCC1_Trx"/>
</dbReference>
<reference evidence="1" key="1">
    <citation type="submission" date="2022-09" db="EMBL/GenBank/DDBJ databases">
        <authorList>
            <person name="Li Z.-J."/>
        </authorList>
    </citation>
    <scope>NUCLEOTIDE SEQUENCE</scope>
    <source>
        <strain evidence="1">TGB11</strain>
    </source>
</reference>